<reference evidence="14 15" key="1">
    <citation type="submission" date="2014-09" db="EMBL/GenBank/DDBJ databases">
        <authorList>
            <person name="Martin A.A."/>
        </authorList>
    </citation>
    <scope>NUCLEOTIDE SEQUENCE</scope>
    <source>
        <strain evidence="15">ED321</strain>
        <strain evidence="14">ED321 Heterogonic</strain>
    </source>
</reference>
<dbReference type="PANTHER" id="PTHR13966">
    <property type="entry name" value="ENDONUCLEASE RELATED"/>
    <property type="match status" value="1"/>
</dbReference>
<evidence type="ECO:0000256" key="2">
    <source>
        <dbReference type="ARBA" id="ARBA00010052"/>
    </source>
</evidence>
<dbReference type="AlphaFoldDB" id="A0A090LIP5"/>
<dbReference type="EMBL" id="LN609529">
    <property type="protein sequence ID" value="CEF67370.1"/>
    <property type="molecule type" value="Genomic_DNA"/>
</dbReference>
<evidence type="ECO:0000256" key="6">
    <source>
        <dbReference type="ARBA" id="ARBA00022801"/>
    </source>
</evidence>
<dbReference type="GO" id="GO:0046872">
    <property type="term" value="F:metal ion binding"/>
    <property type="evidence" value="ECO:0007669"/>
    <property type="project" value="UniProtKB-KW"/>
</dbReference>
<dbReference type="SMART" id="SM00892">
    <property type="entry name" value="Endonuclease_NS"/>
    <property type="match status" value="1"/>
</dbReference>
<name>A0A090LIP5_STRRB</name>
<keyword evidence="7" id="KW-0460">Magnesium</keyword>
<sequence length="266" mass="31173">MEQRKAIHIFIVVTIIFLIFGILYYNYGTFETELEKYGIPTSDNIRSMDDFLISYDTRNRIPYWVLEVINLKNLNRSQGNNRKNKKFVSDKNFYKTFQSTTKDYYMSGYDRGHMAAAGNYLHSNKTMQNTFILSNIAPQVGKNFNQGLWSHLEEKIRTYIKKSIYKTAHILTGPLFIPKKIERGNRTLYIMEYEVLKGRVAVPTHFFKVIIFSNDNNVTYQSYIMPNAEISGSVNKFLSNISDIENYTGFRIFPKIDFSKLKMLLN</sequence>
<evidence type="ECO:0000256" key="4">
    <source>
        <dbReference type="ARBA" id="ARBA00022723"/>
    </source>
</evidence>
<keyword evidence="15" id="KW-1185">Reference proteome</keyword>
<keyword evidence="11" id="KW-1133">Transmembrane helix</keyword>
<dbReference type="SMART" id="SM00477">
    <property type="entry name" value="NUC"/>
    <property type="match status" value="1"/>
</dbReference>
<evidence type="ECO:0000256" key="8">
    <source>
        <dbReference type="PIRSR" id="PIRSR640255-1"/>
    </source>
</evidence>
<evidence type="ECO:0000256" key="5">
    <source>
        <dbReference type="ARBA" id="ARBA00022759"/>
    </source>
</evidence>
<keyword evidence="6 10" id="KW-0378">Hydrolase</keyword>
<dbReference type="Pfam" id="PF01223">
    <property type="entry name" value="Endonuclease_NS"/>
    <property type="match status" value="1"/>
</dbReference>
<dbReference type="PANTHER" id="PTHR13966:SF5">
    <property type="entry name" value="ENDONUCLEASE G, MITOCHONDRIAL"/>
    <property type="match status" value="1"/>
</dbReference>
<evidence type="ECO:0000256" key="3">
    <source>
        <dbReference type="ARBA" id="ARBA00022722"/>
    </source>
</evidence>
<dbReference type="GO" id="GO:0000014">
    <property type="term" value="F:single-stranded DNA endodeoxyribonuclease activity"/>
    <property type="evidence" value="ECO:0007669"/>
    <property type="project" value="TreeGrafter"/>
</dbReference>
<dbReference type="GeneID" id="36379735"/>
<dbReference type="OMA" id="QAEWVAY"/>
<evidence type="ECO:0000313" key="14">
    <source>
        <dbReference type="EMBL" id="CEF67370.1"/>
    </source>
</evidence>
<dbReference type="GO" id="GO:0005634">
    <property type="term" value="C:nucleus"/>
    <property type="evidence" value="ECO:0007669"/>
    <property type="project" value="TreeGrafter"/>
</dbReference>
<proteinExistence type="inferred from homology"/>
<comment type="cofactor">
    <cofactor evidence="1 10">
        <name>Mg(2+)</name>
        <dbReference type="ChEBI" id="CHEBI:18420"/>
    </cofactor>
</comment>
<dbReference type="PROSITE" id="PS01070">
    <property type="entry name" value="NUCLEASE_NON_SPEC"/>
    <property type="match status" value="1"/>
</dbReference>
<evidence type="ECO:0000313" key="15">
    <source>
        <dbReference type="Proteomes" id="UP000035682"/>
    </source>
</evidence>
<dbReference type="GO" id="GO:0005743">
    <property type="term" value="C:mitochondrial inner membrane"/>
    <property type="evidence" value="ECO:0007669"/>
    <property type="project" value="TreeGrafter"/>
</dbReference>
<evidence type="ECO:0000259" key="12">
    <source>
        <dbReference type="SMART" id="SM00477"/>
    </source>
</evidence>
<reference evidence="16" key="2">
    <citation type="submission" date="2020-12" db="UniProtKB">
        <authorList>
            <consortium name="WormBaseParasite"/>
        </authorList>
    </citation>
    <scope>IDENTIFICATION</scope>
</reference>
<dbReference type="InterPro" id="IPR040255">
    <property type="entry name" value="Non-specific_endonuclease"/>
</dbReference>
<dbReference type="GO" id="GO:0003676">
    <property type="term" value="F:nucleic acid binding"/>
    <property type="evidence" value="ECO:0007669"/>
    <property type="project" value="InterPro"/>
</dbReference>
<evidence type="ECO:0000259" key="13">
    <source>
        <dbReference type="SMART" id="SM00892"/>
    </source>
</evidence>
<evidence type="ECO:0000256" key="11">
    <source>
        <dbReference type="SAM" id="Phobius"/>
    </source>
</evidence>
<dbReference type="InterPro" id="IPR001604">
    <property type="entry name" value="Endo_G_ENPP1-like_dom"/>
</dbReference>
<keyword evidence="4 9" id="KW-0479">Metal-binding</keyword>
<dbReference type="CDD" id="cd00091">
    <property type="entry name" value="NUC"/>
    <property type="match status" value="1"/>
</dbReference>
<dbReference type="InterPro" id="IPR044925">
    <property type="entry name" value="His-Me_finger_sf"/>
</dbReference>
<dbReference type="WormBase" id="SRAE_2000203400">
    <property type="protein sequence ID" value="SRP04686"/>
    <property type="gene ID" value="WBGene00262241"/>
</dbReference>
<accession>A0A090LIP5</accession>
<evidence type="ECO:0000313" key="16">
    <source>
        <dbReference type="WBParaSite" id="SRAE_2000203400.1"/>
    </source>
</evidence>
<gene>
    <name evidence="14 16 17" type="ORF">SRAE_2000203400</name>
</gene>
<feature type="binding site" evidence="9">
    <location>
        <position position="145"/>
    </location>
    <ligand>
        <name>Mg(2+)</name>
        <dbReference type="ChEBI" id="CHEBI:18420"/>
        <note>catalytic</note>
    </ligand>
</feature>
<dbReference type="InterPro" id="IPR044929">
    <property type="entry name" value="DNA/RNA_non-sp_Endonuclease_sf"/>
</dbReference>
<dbReference type="InterPro" id="IPR020821">
    <property type="entry name" value="ENPP1-3/EXOG-like_nuc-like"/>
</dbReference>
<dbReference type="CTD" id="36379735"/>
<keyword evidence="3 10" id="KW-0540">Nuclease</keyword>
<organism evidence="14">
    <name type="scientific">Strongyloides ratti</name>
    <name type="common">Parasitic roundworm</name>
    <dbReference type="NCBI Taxonomy" id="34506"/>
    <lineage>
        <taxon>Eukaryota</taxon>
        <taxon>Metazoa</taxon>
        <taxon>Ecdysozoa</taxon>
        <taxon>Nematoda</taxon>
        <taxon>Chromadorea</taxon>
        <taxon>Rhabditida</taxon>
        <taxon>Tylenchina</taxon>
        <taxon>Panagrolaimomorpha</taxon>
        <taxon>Strongyloidoidea</taxon>
        <taxon>Strongyloididae</taxon>
        <taxon>Strongyloides</taxon>
    </lineage>
</organism>
<dbReference type="SUPFAM" id="SSF54060">
    <property type="entry name" value="His-Me finger endonucleases"/>
    <property type="match status" value="1"/>
</dbReference>
<evidence type="ECO:0000256" key="7">
    <source>
        <dbReference type="ARBA" id="ARBA00022842"/>
    </source>
</evidence>
<feature type="active site" description="Proton acceptor" evidence="8">
    <location>
        <position position="113"/>
    </location>
</feature>
<evidence type="ECO:0000313" key="17">
    <source>
        <dbReference type="WormBase" id="SRAE_2000203400"/>
    </source>
</evidence>
<feature type="domain" description="DNA/RNA non-specific endonuclease/pyrophosphatase/phosphodiesterase" evidence="13">
    <location>
        <begin position="47"/>
        <end position="259"/>
    </location>
</feature>
<dbReference type="InterPro" id="IPR018524">
    <property type="entry name" value="DNA/RNA_endonuclease_AS"/>
</dbReference>
<comment type="similarity">
    <text evidence="2 10">Belongs to the DNA/RNA non-specific endonuclease family.</text>
</comment>
<dbReference type="Gene3D" id="3.40.570.10">
    <property type="entry name" value="Extracellular Endonuclease, subunit A"/>
    <property type="match status" value="1"/>
</dbReference>
<dbReference type="OrthoDB" id="5418055at2759"/>
<evidence type="ECO:0000256" key="9">
    <source>
        <dbReference type="PIRSR" id="PIRSR640255-2"/>
    </source>
</evidence>
<evidence type="ECO:0000256" key="10">
    <source>
        <dbReference type="RuleBase" id="RU366055"/>
    </source>
</evidence>
<dbReference type="Proteomes" id="UP000035682">
    <property type="component" value="Unplaced"/>
</dbReference>
<keyword evidence="5 10" id="KW-0255">Endonuclease</keyword>
<protein>
    <recommendedName>
        <fullName evidence="10">Endonuclease</fullName>
        <ecNumber evidence="10">3.1.30.-</ecNumber>
    </recommendedName>
</protein>
<dbReference type="GO" id="GO:0006309">
    <property type="term" value="P:apoptotic DNA fragmentation"/>
    <property type="evidence" value="ECO:0007669"/>
    <property type="project" value="TreeGrafter"/>
</dbReference>
<dbReference type="STRING" id="34506.A0A090LIP5"/>
<dbReference type="RefSeq" id="XP_024506570.1">
    <property type="nucleotide sequence ID" value="XM_024653056.1"/>
</dbReference>
<dbReference type="WBParaSite" id="SRAE_2000203400.1">
    <property type="protein sequence ID" value="SRAE_2000203400.1"/>
    <property type="gene ID" value="WBGene00262241"/>
</dbReference>
<dbReference type="GO" id="GO:0004521">
    <property type="term" value="F:RNA endonuclease activity"/>
    <property type="evidence" value="ECO:0007669"/>
    <property type="project" value="TreeGrafter"/>
</dbReference>
<keyword evidence="11" id="KW-0472">Membrane</keyword>
<dbReference type="EC" id="3.1.30.-" evidence="10"/>
<feature type="transmembrane region" description="Helical" evidence="11">
    <location>
        <begin position="7"/>
        <end position="27"/>
    </location>
</feature>
<feature type="domain" description="ENPP1-3/EXOG-like endonuclease/phosphodiesterase" evidence="12">
    <location>
        <begin position="48"/>
        <end position="259"/>
    </location>
</feature>
<evidence type="ECO:0000256" key="1">
    <source>
        <dbReference type="ARBA" id="ARBA00001946"/>
    </source>
</evidence>
<keyword evidence="11" id="KW-0812">Transmembrane</keyword>